<accession>A0A674AW08</accession>
<evidence type="ECO:0000256" key="8">
    <source>
        <dbReference type="ARBA" id="ARBA00023136"/>
    </source>
</evidence>
<dbReference type="Pfam" id="PF01384">
    <property type="entry name" value="PHO4"/>
    <property type="match status" value="1"/>
</dbReference>
<evidence type="ECO:0000256" key="3">
    <source>
        <dbReference type="ARBA" id="ARBA00022448"/>
    </source>
</evidence>
<dbReference type="OMA" id="WRQIAFI"/>
<reference evidence="10" key="1">
    <citation type="submission" date="2025-08" db="UniProtKB">
        <authorList>
            <consortium name="Ensembl"/>
        </authorList>
    </citation>
    <scope>IDENTIFICATION</scope>
</reference>
<dbReference type="GO" id="GO:0015293">
    <property type="term" value="F:symporter activity"/>
    <property type="evidence" value="ECO:0007669"/>
    <property type="project" value="UniProtKB-KW"/>
</dbReference>
<organism evidence="10 11">
    <name type="scientific">Salmo trutta</name>
    <name type="common">Brown trout</name>
    <dbReference type="NCBI Taxonomy" id="8032"/>
    <lineage>
        <taxon>Eukaryota</taxon>
        <taxon>Metazoa</taxon>
        <taxon>Chordata</taxon>
        <taxon>Craniata</taxon>
        <taxon>Vertebrata</taxon>
        <taxon>Euteleostomi</taxon>
        <taxon>Actinopterygii</taxon>
        <taxon>Neopterygii</taxon>
        <taxon>Teleostei</taxon>
        <taxon>Protacanthopterygii</taxon>
        <taxon>Salmoniformes</taxon>
        <taxon>Salmonidae</taxon>
        <taxon>Salmoninae</taxon>
        <taxon>Salmo</taxon>
    </lineage>
</organism>
<evidence type="ECO:0000313" key="10">
    <source>
        <dbReference type="Ensembl" id="ENSSTUP00000063315.1"/>
    </source>
</evidence>
<feature type="transmembrane region" description="Helical" evidence="9">
    <location>
        <begin position="492"/>
        <end position="510"/>
    </location>
</feature>
<dbReference type="GO" id="GO:0035435">
    <property type="term" value="P:phosphate ion transmembrane transport"/>
    <property type="evidence" value="ECO:0007669"/>
    <property type="project" value="TreeGrafter"/>
</dbReference>
<protein>
    <recommendedName>
        <fullName evidence="9">Phosphate transporter</fullName>
    </recommendedName>
</protein>
<feature type="transmembrane region" description="Helical" evidence="9">
    <location>
        <begin position="577"/>
        <end position="608"/>
    </location>
</feature>
<dbReference type="FunCoup" id="A0A674AW08">
    <property type="interactions" value="298"/>
</dbReference>
<evidence type="ECO:0000256" key="9">
    <source>
        <dbReference type="RuleBase" id="RU363058"/>
    </source>
</evidence>
<comment type="similarity">
    <text evidence="2 9">Belongs to the inorganic phosphate transporter (PiT) (TC 2.A.20) family.</text>
</comment>
<dbReference type="GeneTree" id="ENSGT00390000014879"/>
<keyword evidence="4 9" id="KW-0592">Phosphate transport</keyword>
<dbReference type="GO" id="GO:0005315">
    <property type="term" value="F:phosphate transmembrane transporter activity"/>
    <property type="evidence" value="ECO:0007669"/>
    <property type="project" value="InterPro"/>
</dbReference>
<feature type="transmembrane region" description="Helical" evidence="9">
    <location>
        <begin position="149"/>
        <end position="170"/>
    </location>
</feature>
<feature type="transmembrane region" description="Helical" evidence="9">
    <location>
        <begin position="455"/>
        <end position="480"/>
    </location>
</feature>
<dbReference type="Proteomes" id="UP000472277">
    <property type="component" value="Chromosome 27"/>
</dbReference>
<reference evidence="10" key="2">
    <citation type="submission" date="2025-09" db="UniProtKB">
        <authorList>
            <consortium name="Ensembl"/>
        </authorList>
    </citation>
    <scope>IDENTIFICATION</scope>
</reference>
<evidence type="ECO:0000256" key="4">
    <source>
        <dbReference type="ARBA" id="ARBA00022592"/>
    </source>
</evidence>
<dbReference type="InterPro" id="IPR001204">
    <property type="entry name" value="Phos_transporter"/>
</dbReference>
<feature type="transmembrane region" description="Helical" evidence="9">
    <location>
        <begin position="182"/>
        <end position="203"/>
    </location>
</feature>
<dbReference type="GO" id="GO:0016020">
    <property type="term" value="C:membrane"/>
    <property type="evidence" value="ECO:0007669"/>
    <property type="project" value="UniProtKB-SubCell"/>
</dbReference>
<keyword evidence="3 9" id="KW-0813">Transport</keyword>
<name>A0A674AW08_SALTR</name>
<evidence type="ECO:0000313" key="11">
    <source>
        <dbReference type="Proteomes" id="UP000472277"/>
    </source>
</evidence>
<keyword evidence="8 9" id="KW-0472">Membrane</keyword>
<keyword evidence="11" id="KW-1185">Reference proteome</keyword>
<keyword evidence="6" id="KW-0769">Symport</keyword>
<keyword evidence="7 9" id="KW-1133">Transmembrane helix</keyword>
<evidence type="ECO:0000256" key="6">
    <source>
        <dbReference type="ARBA" id="ARBA00022847"/>
    </source>
</evidence>
<comment type="function">
    <text evidence="9">Sodium-phosphate symporter.</text>
</comment>
<feature type="transmembrane region" description="Helical" evidence="9">
    <location>
        <begin position="12"/>
        <end position="29"/>
    </location>
</feature>
<comment type="subcellular location">
    <subcellularLocation>
        <location evidence="1 9">Membrane</location>
        <topology evidence="1 9">Multi-pass membrane protein</topology>
    </subcellularLocation>
</comment>
<evidence type="ECO:0000256" key="1">
    <source>
        <dbReference type="ARBA" id="ARBA00004141"/>
    </source>
</evidence>
<dbReference type="PANTHER" id="PTHR11101">
    <property type="entry name" value="PHOSPHATE TRANSPORTER"/>
    <property type="match status" value="1"/>
</dbReference>
<evidence type="ECO:0000256" key="5">
    <source>
        <dbReference type="ARBA" id="ARBA00022692"/>
    </source>
</evidence>
<proteinExistence type="inferred from homology"/>
<dbReference type="PANTHER" id="PTHR11101:SF81">
    <property type="entry name" value="SODIUM-DEPENDENT PHOSPHATE TRANSPORTER 1-A"/>
    <property type="match status" value="1"/>
</dbReference>
<dbReference type="AlphaFoldDB" id="A0A674AW08"/>
<feature type="transmembrane region" description="Helical" evidence="9">
    <location>
        <begin position="223"/>
        <end position="245"/>
    </location>
</feature>
<feature type="transmembrane region" description="Helical" evidence="9">
    <location>
        <begin position="49"/>
        <end position="69"/>
    </location>
</feature>
<dbReference type="InParanoid" id="A0A674AW08"/>
<sequence>MESTSIASLAGLWLLILGFVIAFTLAFSVGANDVANSFGTAVGSGVVTLREACILATVFETVGSMLLGAKVSETIRKGIIAVNMYNGSEHVLMAGSISAMSGSAVWQLAASFLKLPISGTHCIVGATIGFSMVAKGHHGVKWMELLSSVVSWFLSPLLSGIMSAILFYFIRRFILNKDPVPNGLRALPVFYAITMAINLFSIMFTGAPRDFYKITELFDQMPWWVTLLISLGCALITALVVWFIVCPRLKKKMKREVASSRCETPLMEKTPSNLAPQEHPSTIKPCDSIPQTPPADKQRVTFNIGGSEEADLDSNMDTKDLDVSNSINDRMGPMTITDPHSGQAHPVQKDSGLYKDLLHKLHLARVGDCIDDDDGRPIRQNNSYTSYTLAIYADQLRRSQLDSYNSYRLAEADGGTVVKEEAEAVGLTLEAGKDILLEEDELEVDRPEVTHLFRFIQILTACFSSFAHRVMQLVALWLVYESGSVVSNAPTPIWLLLYRGVGITAGLWVWGRKVIQTIGKDLTPITPSSGFSIELSSALTVVVASNIGLPVSTTHCKVGSVVAVGWLRSRKAVDWHLFRNIFIAWFVTVPISGLISAAIMALFIYYILWGSNGPEMTPALTCVEKFVFSAFVHTKS</sequence>
<evidence type="ECO:0000256" key="2">
    <source>
        <dbReference type="ARBA" id="ARBA00009916"/>
    </source>
</evidence>
<dbReference type="Ensembl" id="ENSSTUT00000066806.1">
    <property type="protein sequence ID" value="ENSSTUP00000063315.1"/>
    <property type="gene ID" value="ENSSTUG00000027445.1"/>
</dbReference>
<keyword evidence="5 9" id="KW-0812">Transmembrane</keyword>
<evidence type="ECO:0000256" key="7">
    <source>
        <dbReference type="ARBA" id="ARBA00022989"/>
    </source>
</evidence>
<gene>
    <name evidence="10" type="primary">SLC20A1</name>
</gene>